<dbReference type="InterPro" id="IPR010982">
    <property type="entry name" value="Lambda_DNA-bd_dom_sf"/>
</dbReference>
<evidence type="ECO:0000313" key="4">
    <source>
        <dbReference type="Proteomes" id="UP000031631"/>
    </source>
</evidence>
<dbReference type="InterPro" id="IPR001387">
    <property type="entry name" value="Cro/C1-type_HTH"/>
</dbReference>
<dbReference type="GO" id="GO:0003677">
    <property type="term" value="F:DNA binding"/>
    <property type="evidence" value="ECO:0007669"/>
    <property type="project" value="UniProtKB-KW"/>
</dbReference>
<dbReference type="PROSITE" id="PS50943">
    <property type="entry name" value="HTH_CROC1"/>
    <property type="match status" value="1"/>
</dbReference>
<keyword evidence="4" id="KW-1185">Reference proteome</keyword>
<dbReference type="GO" id="GO:0003700">
    <property type="term" value="F:DNA-binding transcription factor activity"/>
    <property type="evidence" value="ECO:0007669"/>
    <property type="project" value="TreeGrafter"/>
</dbReference>
<feature type="domain" description="HTH cro/C1-type" evidence="2">
    <location>
        <begin position="16"/>
        <end position="70"/>
    </location>
</feature>
<dbReference type="Gene3D" id="1.10.260.40">
    <property type="entry name" value="lambda repressor-like DNA-binding domains"/>
    <property type="match status" value="1"/>
</dbReference>
<dbReference type="SMART" id="SM00530">
    <property type="entry name" value="HTH_XRE"/>
    <property type="match status" value="1"/>
</dbReference>
<dbReference type="CDD" id="cd00093">
    <property type="entry name" value="HTH_XRE"/>
    <property type="match status" value="1"/>
</dbReference>
<dbReference type="InterPro" id="IPR050807">
    <property type="entry name" value="TransReg_Diox_bact_type"/>
</dbReference>
<dbReference type="PANTHER" id="PTHR46797:SF1">
    <property type="entry name" value="METHYLPHOSPHONATE SYNTHASE"/>
    <property type="match status" value="1"/>
</dbReference>
<name>A0A7U6GHT2_9GAMM</name>
<dbReference type="OrthoDB" id="5683219at2"/>
<dbReference type="Proteomes" id="UP000031631">
    <property type="component" value="Chromosome"/>
</dbReference>
<dbReference type="Pfam" id="PF01381">
    <property type="entry name" value="HTH_3"/>
    <property type="match status" value="1"/>
</dbReference>
<dbReference type="AlphaFoldDB" id="A0A7U6GHT2"/>
<evidence type="ECO:0000259" key="2">
    <source>
        <dbReference type="PROSITE" id="PS50943"/>
    </source>
</evidence>
<dbReference type="GO" id="GO:0005829">
    <property type="term" value="C:cytosol"/>
    <property type="evidence" value="ECO:0007669"/>
    <property type="project" value="TreeGrafter"/>
</dbReference>
<dbReference type="KEGG" id="tbn:TBH_C0945"/>
<proteinExistence type="predicted"/>
<dbReference type="PANTHER" id="PTHR46797">
    <property type="entry name" value="HTH-TYPE TRANSCRIPTIONAL REGULATOR"/>
    <property type="match status" value="1"/>
</dbReference>
<reference evidence="3 4" key="1">
    <citation type="journal article" date="2014" name="PLoS ONE">
        <title>Physiological and genomic features of a novel sulfur-oxidizing gammaproteobacterium belonging to a previously uncultivated symbiotic lineage isolated from a hydrothermal vent.</title>
        <authorList>
            <person name="Nunoura T."/>
            <person name="Takaki Y."/>
            <person name="Kazama H."/>
            <person name="Kakuta J."/>
            <person name="Shimamura S."/>
            <person name="Makita H."/>
            <person name="Hirai M."/>
            <person name="Miyazaki M."/>
            <person name="Takai K."/>
        </authorList>
    </citation>
    <scope>NUCLEOTIDE SEQUENCE [LARGE SCALE GENOMIC DNA]</scope>
    <source>
        <strain evidence="3 4">Hiromi1</strain>
    </source>
</reference>
<keyword evidence="1" id="KW-0238">DNA-binding</keyword>
<dbReference type="SUPFAM" id="SSF47413">
    <property type="entry name" value="lambda repressor-like DNA-binding domains"/>
    <property type="match status" value="1"/>
</dbReference>
<protein>
    <submittedName>
        <fullName evidence="3">Transcriptional regulator, XRE family</fullName>
    </submittedName>
</protein>
<evidence type="ECO:0000313" key="3">
    <source>
        <dbReference type="EMBL" id="BAO43875.1"/>
    </source>
</evidence>
<evidence type="ECO:0000256" key="1">
    <source>
        <dbReference type="ARBA" id="ARBA00023125"/>
    </source>
</evidence>
<gene>
    <name evidence="3" type="ORF">TBH_C0945</name>
</gene>
<organism evidence="3 4">
    <name type="scientific">Thiolapillus brandeum</name>
    <dbReference type="NCBI Taxonomy" id="1076588"/>
    <lineage>
        <taxon>Bacteria</taxon>
        <taxon>Pseudomonadati</taxon>
        <taxon>Pseudomonadota</taxon>
        <taxon>Gammaproteobacteria</taxon>
        <taxon>Chromatiales</taxon>
        <taxon>Sedimenticolaceae</taxon>
        <taxon>Thiolapillus</taxon>
    </lineage>
</organism>
<accession>A0A7U6GHT2</accession>
<dbReference type="EMBL" id="AP012273">
    <property type="protein sequence ID" value="BAO43875.1"/>
    <property type="molecule type" value="Genomic_DNA"/>
</dbReference>
<sequence>MHMKQENQQLNIPNKVKQLRKSRGITQVDMAGLLGVTQSKISRLERGVIPITVDELAAIADVLDVPVYTLFQFDQAA</sequence>